<keyword evidence="8" id="KW-1185">Reference proteome</keyword>
<name>A0A3B0BZZ1_9FLAO</name>
<comment type="subcellular location">
    <subcellularLocation>
        <location evidence="1">Membrane</location>
        <topology evidence="1">Multi-pass membrane protein</topology>
    </subcellularLocation>
</comment>
<dbReference type="InterPro" id="IPR051533">
    <property type="entry name" value="WaaL-like"/>
</dbReference>
<dbReference type="PANTHER" id="PTHR37422">
    <property type="entry name" value="TEICHURONIC ACID BIOSYNTHESIS PROTEIN TUAE"/>
    <property type="match status" value="1"/>
</dbReference>
<accession>A0A3B0BZZ1</accession>
<sequence>MDKFISYCLALVSFFMYSGFHAIIALTIAFLGADASRLVSIPIRLLTTAGMIIIIAYWWFHKKRVFKGNIFYLLFICFWMFYFIKVLWHFSNGHPLRLSWAEYIFYALNFCILPFLAFSYIPFDKYKKTIIRSMIFSGFLMGIATVYLYKDILGSGIGRISLARYSNPGLETLNPLSLSYASVLTIMLCVYELLYNQSKNKLYTVYMYVTISLSFVMFLLGASRGSVLALLISIAFLVYSSPRKIKMKSYALIAFSVPFLLWGVAKTGSEVFSRSAGSLKSGSTGREKLWMDAWNEFSNFPFVGGRIEIGYYPHNFILEVMMAMGVVGLLIFLPLLFSGLKKTISLPKVDKNYIWVSILLLQGVCQYLFSASLYMSTLFFFPLGILFQTELSRFNNTVN</sequence>
<proteinExistence type="predicted"/>
<reference evidence="7 8" key="1">
    <citation type="submission" date="2018-10" db="EMBL/GenBank/DDBJ databases">
        <title>Ulvibacterium marinum gen. nov., sp. nov., a novel marine bacterium of the family Flavobacteriaceae, isolated from a culture of the green alga Ulva prolifera.</title>
        <authorList>
            <person name="Zhang Z."/>
        </authorList>
    </citation>
    <scope>NUCLEOTIDE SEQUENCE [LARGE SCALE GENOMIC DNA]</scope>
    <source>
        <strain evidence="7 8">CCMM003</strain>
    </source>
</reference>
<feature type="transmembrane region" description="Helical" evidence="5">
    <location>
        <begin position="7"/>
        <end position="33"/>
    </location>
</feature>
<feature type="transmembrane region" description="Helical" evidence="5">
    <location>
        <begin position="202"/>
        <end position="220"/>
    </location>
</feature>
<evidence type="ECO:0000256" key="4">
    <source>
        <dbReference type="ARBA" id="ARBA00023136"/>
    </source>
</evidence>
<feature type="transmembrane region" description="Helical" evidence="5">
    <location>
        <begin position="39"/>
        <end position="60"/>
    </location>
</feature>
<feature type="transmembrane region" description="Helical" evidence="5">
    <location>
        <begin position="320"/>
        <end position="340"/>
    </location>
</feature>
<dbReference type="RefSeq" id="WP_120714292.1">
    <property type="nucleotide sequence ID" value="NZ_RBCJ01000006.1"/>
</dbReference>
<dbReference type="InterPro" id="IPR007016">
    <property type="entry name" value="O-antigen_ligase-rel_domated"/>
</dbReference>
<dbReference type="OrthoDB" id="1424450at2"/>
<evidence type="ECO:0000313" key="7">
    <source>
        <dbReference type="EMBL" id="RKN76946.1"/>
    </source>
</evidence>
<feature type="transmembrane region" description="Helical" evidence="5">
    <location>
        <begin position="103"/>
        <end position="123"/>
    </location>
</feature>
<dbReference type="PANTHER" id="PTHR37422:SF13">
    <property type="entry name" value="LIPOPOLYSACCHARIDE BIOSYNTHESIS PROTEIN PA4999-RELATED"/>
    <property type="match status" value="1"/>
</dbReference>
<feature type="transmembrane region" description="Helical" evidence="5">
    <location>
        <begin position="249"/>
        <end position="265"/>
    </location>
</feature>
<dbReference type="Pfam" id="PF04932">
    <property type="entry name" value="Wzy_C"/>
    <property type="match status" value="1"/>
</dbReference>
<feature type="transmembrane region" description="Helical" evidence="5">
    <location>
        <begin position="226"/>
        <end position="242"/>
    </location>
</feature>
<organism evidence="7 8">
    <name type="scientific">Ulvibacterium marinum</name>
    <dbReference type="NCBI Taxonomy" id="2419782"/>
    <lineage>
        <taxon>Bacteria</taxon>
        <taxon>Pseudomonadati</taxon>
        <taxon>Bacteroidota</taxon>
        <taxon>Flavobacteriia</taxon>
        <taxon>Flavobacteriales</taxon>
        <taxon>Flavobacteriaceae</taxon>
        <taxon>Ulvibacterium</taxon>
    </lineage>
</organism>
<dbReference type="GO" id="GO:0016874">
    <property type="term" value="F:ligase activity"/>
    <property type="evidence" value="ECO:0007669"/>
    <property type="project" value="UniProtKB-KW"/>
</dbReference>
<keyword evidence="4 5" id="KW-0472">Membrane</keyword>
<dbReference type="EMBL" id="RBCJ01000006">
    <property type="protein sequence ID" value="RKN76946.1"/>
    <property type="molecule type" value="Genomic_DNA"/>
</dbReference>
<keyword evidence="2 5" id="KW-0812">Transmembrane</keyword>
<gene>
    <name evidence="7" type="ORF">D7Z94_24525</name>
</gene>
<evidence type="ECO:0000256" key="3">
    <source>
        <dbReference type="ARBA" id="ARBA00022989"/>
    </source>
</evidence>
<protein>
    <submittedName>
        <fullName evidence="7">O-antigen ligase domain-containing protein</fullName>
    </submittedName>
</protein>
<feature type="transmembrane region" description="Helical" evidence="5">
    <location>
        <begin position="130"/>
        <end position="149"/>
    </location>
</feature>
<dbReference type="Proteomes" id="UP000276603">
    <property type="component" value="Unassembled WGS sequence"/>
</dbReference>
<keyword evidence="7" id="KW-0436">Ligase</keyword>
<feature type="transmembrane region" description="Helical" evidence="5">
    <location>
        <begin position="352"/>
        <end position="374"/>
    </location>
</feature>
<keyword evidence="3 5" id="KW-1133">Transmembrane helix</keyword>
<evidence type="ECO:0000259" key="6">
    <source>
        <dbReference type="Pfam" id="PF04932"/>
    </source>
</evidence>
<comment type="caution">
    <text evidence="7">The sequence shown here is derived from an EMBL/GenBank/DDBJ whole genome shotgun (WGS) entry which is preliminary data.</text>
</comment>
<dbReference type="AlphaFoldDB" id="A0A3B0BZZ1"/>
<evidence type="ECO:0000256" key="1">
    <source>
        <dbReference type="ARBA" id="ARBA00004141"/>
    </source>
</evidence>
<evidence type="ECO:0000313" key="8">
    <source>
        <dbReference type="Proteomes" id="UP000276603"/>
    </source>
</evidence>
<feature type="domain" description="O-antigen ligase-related" evidence="6">
    <location>
        <begin position="211"/>
        <end position="333"/>
    </location>
</feature>
<feature type="transmembrane region" description="Helical" evidence="5">
    <location>
        <begin position="177"/>
        <end position="195"/>
    </location>
</feature>
<evidence type="ECO:0000256" key="2">
    <source>
        <dbReference type="ARBA" id="ARBA00022692"/>
    </source>
</evidence>
<evidence type="ECO:0000256" key="5">
    <source>
        <dbReference type="SAM" id="Phobius"/>
    </source>
</evidence>
<dbReference type="GO" id="GO:0016020">
    <property type="term" value="C:membrane"/>
    <property type="evidence" value="ECO:0007669"/>
    <property type="project" value="UniProtKB-SubCell"/>
</dbReference>
<feature type="transmembrane region" description="Helical" evidence="5">
    <location>
        <begin position="72"/>
        <end position="91"/>
    </location>
</feature>